<evidence type="ECO:0000313" key="3">
    <source>
        <dbReference type="Proteomes" id="UP000796880"/>
    </source>
</evidence>
<sequence length="222" mass="25491">MELGKNHDDDEQVVALEKARMLEFEKNRVEGETDFRLFLKTQDEMRRIIEALVSQAESSSSSIVDTPVFDQAVKEASKVINDYGDSVVENMEQHLALQLRQKERFLLERIKLLMEKDYLIQQRRDLIHLLAMRLSLFKKSQRKKSEEAISCASDTAKKRSFGDITACNARPQRTTRSWVLDQDTQNEEILSKAQENASSSAEVGEENPTKYEEQEENATSSA</sequence>
<evidence type="ECO:0000313" key="2">
    <source>
        <dbReference type="EMBL" id="KAF3441237.1"/>
    </source>
</evidence>
<name>A0A8K0GTY7_9ROSA</name>
<dbReference type="Proteomes" id="UP000796880">
    <property type="component" value="Unassembled WGS sequence"/>
</dbReference>
<feature type="region of interest" description="Disordered" evidence="1">
    <location>
        <begin position="192"/>
        <end position="222"/>
    </location>
</feature>
<reference evidence="2" key="1">
    <citation type="submission" date="2020-03" db="EMBL/GenBank/DDBJ databases">
        <title>A high-quality chromosome-level genome assembly of a woody plant with both climbing and erect habits, Rhamnella rubrinervis.</title>
        <authorList>
            <person name="Lu Z."/>
            <person name="Yang Y."/>
            <person name="Zhu X."/>
            <person name="Sun Y."/>
        </authorList>
    </citation>
    <scope>NUCLEOTIDE SEQUENCE</scope>
    <source>
        <strain evidence="2">BYM</strain>
        <tissue evidence="2">Leaf</tissue>
    </source>
</reference>
<keyword evidence="3" id="KW-1185">Reference proteome</keyword>
<proteinExistence type="predicted"/>
<dbReference type="EMBL" id="VOIH02000007">
    <property type="protein sequence ID" value="KAF3441237.1"/>
    <property type="molecule type" value="Genomic_DNA"/>
</dbReference>
<dbReference type="AlphaFoldDB" id="A0A8K0GTY7"/>
<protein>
    <submittedName>
        <fullName evidence="2">Uncharacterized protein</fullName>
    </submittedName>
</protein>
<evidence type="ECO:0000256" key="1">
    <source>
        <dbReference type="SAM" id="MobiDB-lite"/>
    </source>
</evidence>
<comment type="caution">
    <text evidence="2">The sequence shown here is derived from an EMBL/GenBank/DDBJ whole genome shotgun (WGS) entry which is preliminary data.</text>
</comment>
<accession>A0A8K0GTY7</accession>
<organism evidence="2 3">
    <name type="scientific">Rhamnella rubrinervis</name>
    <dbReference type="NCBI Taxonomy" id="2594499"/>
    <lineage>
        <taxon>Eukaryota</taxon>
        <taxon>Viridiplantae</taxon>
        <taxon>Streptophyta</taxon>
        <taxon>Embryophyta</taxon>
        <taxon>Tracheophyta</taxon>
        <taxon>Spermatophyta</taxon>
        <taxon>Magnoliopsida</taxon>
        <taxon>eudicotyledons</taxon>
        <taxon>Gunneridae</taxon>
        <taxon>Pentapetalae</taxon>
        <taxon>rosids</taxon>
        <taxon>fabids</taxon>
        <taxon>Rosales</taxon>
        <taxon>Rhamnaceae</taxon>
        <taxon>rhamnoid group</taxon>
        <taxon>Rhamneae</taxon>
        <taxon>Rhamnella</taxon>
    </lineage>
</organism>
<gene>
    <name evidence="2" type="ORF">FNV43_RR15150</name>
</gene>